<accession>A0A059AT92</accession>
<dbReference type="STRING" id="71139.A0A059AT92"/>
<feature type="domain" description="TLC" evidence="7">
    <location>
        <begin position="58"/>
        <end position="262"/>
    </location>
</feature>
<dbReference type="eggNOG" id="KOG4561">
    <property type="taxonomic scope" value="Eukaryota"/>
</dbReference>
<dbReference type="Pfam" id="PF03798">
    <property type="entry name" value="TRAM_LAG1_CLN8"/>
    <property type="match status" value="1"/>
</dbReference>
<feature type="transmembrane region" description="Helical" evidence="6">
    <location>
        <begin position="192"/>
        <end position="219"/>
    </location>
</feature>
<dbReference type="GO" id="GO:0055088">
    <property type="term" value="P:lipid homeostasis"/>
    <property type="evidence" value="ECO:0000318"/>
    <property type="project" value="GO_Central"/>
</dbReference>
<sequence>MDALFSPRSVSVIGYVPRKELLWLAAVFSGIVMCYSVYKIAGLMSLLCFDGYRKLKNMDKVEWKNRGFSTFHAIIVSSASLYLLLFSDLFKEDSHDQLVVNRTSTVSETILGVSIGYFLSDLAMIVWHFPALGGWEYVLHHGLSMFSIFLSLVSGQGQIYILMVLFSESTTPFVNLRWYLDIYGQKSSNLYICNGIFLFLGWLFARILLFIFFFTHMLIHFDQVKEIFDLGFYSLLLVPSVLAIMNLFWFWKIAKGLVKTLSKKRHRQ</sequence>
<dbReference type="PROSITE" id="PS50922">
    <property type="entry name" value="TLC"/>
    <property type="match status" value="1"/>
</dbReference>
<feature type="transmembrane region" description="Helical" evidence="6">
    <location>
        <begin position="110"/>
        <end position="130"/>
    </location>
</feature>
<keyword evidence="2 5" id="KW-0812">Transmembrane</keyword>
<name>A0A059AT92_EUCGR</name>
<dbReference type="OrthoDB" id="10266980at2759"/>
<dbReference type="EMBL" id="KK198761">
    <property type="protein sequence ID" value="KCW57182.1"/>
    <property type="molecule type" value="Genomic_DNA"/>
</dbReference>
<dbReference type="FunCoup" id="A0A059AT92">
    <property type="interactions" value="994"/>
</dbReference>
<dbReference type="GO" id="GO:0005783">
    <property type="term" value="C:endoplasmic reticulum"/>
    <property type="evidence" value="ECO:0000318"/>
    <property type="project" value="GO_Central"/>
</dbReference>
<dbReference type="Gramene" id="KCW57182">
    <property type="protein sequence ID" value="KCW57182"/>
    <property type="gene ID" value="EUGRSUZ_I02807"/>
</dbReference>
<dbReference type="SMART" id="SM00724">
    <property type="entry name" value="TLC"/>
    <property type="match status" value="1"/>
</dbReference>
<evidence type="ECO:0000256" key="4">
    <source>
        <dbReference type="ARBA" id="ARBA00023136"/>
    </source>
</evidence>
<dbReference type="KEGG" id="egr:104420042"/>
<dbReference type="InParanoid" id="A0A059AT92"/>
<dbReference type="InterPro" id="IPR050846">
    <property type="entry name" value="TLCD"/>
</dbReference>
<dbReference type="PANTHER" id="PTHR13439">
    <property type="entry name" value="CT120 PROTEIN"/>
    <property type="match status" value="1"/>
</dbReference>
<gene>
    <name evidence="8" type="ORF">EUGRSUZ_I02807</name>
</gene>
<dbReference type="OMA" id="MPVYYSH"/>
<keyword evidence="3 6" id="KW-1133">Transmembrane helix</keyword>
<evidence type="ECO:0000256" key="3">
    <source>
        <dbReference type="ARBA" id="ARBA00022989"/>
    </source>
</evidence>
<dbReference type="PANTHER" id="PTHR13439:SF0">
    <property type="entry name" value="TOPOISOMERASE I DAMAGE AFFECTED PROTEIN 4"/>
    <property type="match status" value="1"/>
</dbReference>
<feature type="transmembrane region" description="Helical" evidence="6">
    <location>
        <begin position="70"/>
        <end position="90"/>
    </location>
</feature>
<feature type="transmembrane region" description="Helical" evidence="6">
    <location>
        <begin position="231"/>
        <end position="251"/>
    </location>
</feature>
<proteinExistence type="predicted"/>
<dbReference type="InterPro" id="IPR006634">
    <property type="entry name" value="TLC-dom"/>
</dbReference>
<protein>
    <recommendedName>
        <fullName evidence="7">TLC domain-containing protein</fullName>
    </recommendedName>
</protein>
<comment type="subcellular location">
    <subcellularLocation>
        <location evidence="1">Membrane</location>
        <topology evidence="1">Multi-pass membrane protein</topology>
    </subcellularLocation>
</comment>
<dbReference type="GO" id="GO:0016020">
    <property type="term" value="C:membrane"/>
    <property type="evidence" value="ECO:0007669"/>
    <property type="project" value="UniProtKB-SubCell"/>
</dbReference>
<evidence type="ECO:0000256" key="5">
    <source>
        <dbReference type="PROSITE-ProRule" id="PRU00205"/>
    </source>
</evidence>
<organism evidence="8">
    <name type="scientific">Eucalyptus grandis</name>
    <name type="common">Flooded gum</name>
    <dbReference type="NCBI Taxonomy" id="71139"/>
    <lineage>
        <taxon>Eukaryota</taxon>
        <taxon>Viridiplantae</taxon>
        <taxon>Streptophyta</taxon>
        <taxon>Embryophyta</taxon>
        <taxon>Tracheophyta</taxon>
        <taxon>Spermatophyta</taxon>
        <taxon>Magnoliopsida</taxon>
        <taxon>eudicotyledons</taxon>
        <taxon>Gunneridae</taxon>
        <taxon>Pentapetalae</taxon>
        <taxon>rosids</taxon>
        <taxon>malvids</taxon>
        <taxon>Myrtales</taxon>
        <taxon>Myrtaceae</taxon>
        <taxon>Myrtoideae</taxon>
        <taxon>Eucalypteae</taxon>
        <taxon>Eucalyptus</taxon>
    </lineage>
</organism>
<evidence type="ECO:0000256" key="6">
    <source>
        <dbReference type="SAM" id="Phobius"/>
    </source>
</evidence>
<evidence type="ECO:0000313" key="8">
    <source>
        <dbReference type="EMBL" id="KCW57182.1"/>
    </source>
</evidence>
<evidence type="ECO:0000256" key="1">
    <source>
        <dbReference type="ARBA" id="ARBA00004141"/>
    </source>
</evidence>
<evidence type="ECO:0000259" key="7">
    <source>
        <dbReference type="PROSITE" id="PS50922"/>
    </source>
</evidence>
<reference evidence="8" key="1">
    <citation type="submission" date="2013-07" db="EMBL/GenBank/DDBJ databases">
        <title>The genome of Eucalyptus grandis.</title>
        <authorList>
            <person name="Schmutz J."/>
            <person name="Hayes R."/>
            <person name="Myburg A."/>
            <person name="Tuskan G."/>
            <person name="Grattapaglia D."/>
            <person name="Rokhsar D.S."/>
        </authorList>
    </citation>
    <scope>NUCLEOTIDE SEQUENCE</scope>
    <source>
        <tissue evidence="8">Leaf extractions</tissue>
    </source>
</reference>
<feature type="transmembrane region" description="Helical" evidence="6">
    <location>
        <begin position="21"/>
        <end position="49"/>
    </location>
</feature>
<keyword evidence="4 5" id="KW-0472">Membrane</keyword>
<dbReference type="AlphaFoldDB" id="A0A059AT92"/>
<evidence type="ECO:0000256" key="2">
    <source>
        <dbReference type="ARBA" id="ARBA00022692"/>
    </source>
</evidence>